<keyword evidence="1" id="KW-0812">Transmembrane</keyword>
<dbReference type="AlphaFoldDB" id="A0A183UP42"/>
<reference evidence="2 3" key="2">
    <citation type="submission" date="2018-11" db="EMBL/GenBank/DDBJ databases">
        <authorList>
            <consortium name="Pathogen Informatics"/>
        </authorList>
    </citation>
    <scope>NUCLEOTIDE SEQUENCE [LARGE SCALE GENOMIC DNA]</scope>
</reference>
<dbReference type="WBParaSite" id="TCNE_0001026201-mRNA-1">
    <property type="protein sequence ID" value="TCNE_0001026201-mRNA-1"/>
    <property type="gene ID" value="TCNE_0001026201"/>
</dbReference>
<accession>A0A183UP42</accession>
<evidence type="ECO:0000256" key="1">
    <source>
        <dbReference type="SAM" id="Phobius"/>
    </source>
</evidence>
<gene>
    <name evidence="2" type="ORF">TCNE_LOCUS10262</name>
</gene>
<feature type="transmembrane region" description="Helical" evidence="1">
    <location>
        <begin position="47"/>
        <end position="69"/>
    </location>
</feature>
<organism evidence="3 4">
    <name type="scientific">Toxocara canis</name>
    <name type="common">Canine roundworm</name>
    <dbReference type="NCBI Taxonomy" id="6265"/>
    <lineage>
        <taxon>Eukaryota</taxon>
        <taxon>Metazoa</taxon>
        <taxon>Ecdysozoa</taxon>
        <taxon>Nematoda</taxon>
        <taxon>Chromadorea</taxon>
        <taxon>Rhabditida</taxon>
        <taxon>Spirurina</taxon>
        <taxon>Ascaridomorpha</taxon>
        <taxon>Ascaridoidea</taxon>
        <taxon>Toxocaridae</taxon>
        <taxon>Toxocara</taxon>
    </lineage>
</organism>
<dbReference type="Proteomes" id="UP000050794">
    <property type="component" value="Unassembled WGS sequence"/>
</dbReference>
<reference evidence="4" key="1">
    <citation type="submission" date="2016-06" db="UniProtKB">
        <authorList>
            <consortium name="WormBaseParasite"/>
        </authorList>
    </citation>
    <scope>IDENTIFICATION</scope>
</reference>
<name>A0A183UP42_TOXCA</name>
<evidence type="ECO:0000313" key="2">
    <source>
        <dbReference type="EMBL" id="VDM41583.1"/>
    </source>
</evidence>
<keyword evidence="3" id="KW-1185">Reference proteome</keyword>
<proteinExistence type="predicted"/>
<keyword evidence="1" id="KW-1133">Transmembrane helix</keyword>
<protein>
    <submittedName>
        <fullName evidence="4">Fibronectin type-III domain-containing protein</fullName>
    </submittedName>
</protein>
<dbReference type="EMBL" id="UYWY01020441">
    <property type="protein sequence ID" value="VDM41583.1"/>
    <property type="molecule type" value="Genomic_DNA"/>
</dbReference>
<sequence length="148" mass="16238">MPRATYIFKMQAVNVMEYEPLSPISQHVSSQPLKETLSTSVILANHLYAAIGTANVLVLVLLVIITAWYMKSKNPKSASASAYVAWRKSTTDGKGPLIFGSVSKSEELLQVHDSTISLLLGCNNVIITYKARLRNGQLLEHLPAPMLL</sequence>
<evidence type="ECO:0000313" key="4">
    <source>
        <dbReference type="WBParaSite" id="TCNE_0001026201-mRNA-1"/>
    </source>
</evidence>
<evidence type="ECO:0000313" key="3">
    <source>
        <dbReference type="Proteomes" id="UP000050794"/>
    </source>
</evidence>
<keyword evidence="1" id="KW-0472">Membrane</keyword>